<keyword evidence="3" id="KW-0560">Oxidoreductase</keyword>
<dbReference type="Proteomes" id="UP000650511">
    <property type="component" value="Unassembled WGS sequence"/>
</dbReference>
<reference evidence="8" key="1">
    <citation type="journal article" date="2014" name="Int. J. Syst. Evol. Microbiol.">
        <title>Complete genome sequence of Corynebacterium casei LMG S-19264T (=DSM 44701T), isolated from a smear-ripened cheese.</title>
        <authorList>
            <consortium name="US DOE Joint Genome Institute (JGI-PGF)"/>
            <person name="Walter F."/>
            <person name="Albersmeier A."/>
            <person name="Kalinowski J."/>
            <person name="Ruckert C."/>
        </authorList>
    </citation>
    <scope>NUCLEOTIDE SEQUENCE</scope>
    <source>
        <strain evidence="8">CGMCC 1.14988</strain>
    </source>
</reference>
<dbReference type="Pfam" id="PF14824">
    <property type="entry name" value="Sirohm_synth_M"/>
    <property type="match status" value="1"/>
</dbReference>
<dbReference type="InterPro" id="IPR042518">
    <property type="entry name" value="SirC_C"/>
</dbReference>
<comment type="pathway">
    <text evidence="1">Porphyrin-containing compound metabolism; siroheme biosynthesis; sirohydrochlorin from precorrin-2: step 1/1.</text>
</comment>
<evidence type="ECO:0000259" key="7">
    <source>
        <dbReference type="Pfam" id="PF14824"/>
    </source>
</evidence>
<evidence type="ECO:0000256" key="2">
    <source>
        <dbReference type="ARBA" id="ARBA00012400"/>
    </source>
</evidence>
<evidence type="ECO:0000313" key="8">
    <source>
        <dbReference type="EMBL" id="GGI02659.1"/>
    </source>
</evidence>
<dbReference type="NCBIfam" id="TIGR01470">
    <property type="entry name" value="cysG_Nterm"/>
    <property type="match status" value="1"/>
</dbReference>
<dbReference type="GO" id="GO:0019354">
    <property type="term" value="P:siroheme biosynthetic process"/>
    <property type="evidence" value="ECO:0007669"/>
    <property type="project" value="UniProtKB-UniPathway"/>
</dbReference>
<organism evidence="8 9">
    <name type="scientific">Egicoccus halophilus</name>
    <dbReference type="NCBI Taxonomy" id="1670830"/>
    <lineage>
        <taxon>Bacteria</taxon>
        <taxon>Bacillati</taxon>
        <taxon>Actinomycetota</taxon>
        <taxon>Nitriliruptoria</taxon>
        <taxon>Egicoccales</taxon>
        <taxon>Egicoccaceae</taxon>
        <taxon>Egicoccus</taxon>
    </lineage>
</organism>
<dbReference type="SUPFAM" id="SSF75615">
    <property type="entry name" value="Siroheme synthase middle domains-like"/>
    <property type="match status" value="1"/>
</dbReference>
<dbReference type="UniPathway" id="UPA00262">
    <property type="reaction ID" value="UER00222"/>
</dbReference>
<keyword evidence="4" id="KW-0520">NAD</keyword>
<comment type="caution">
    <text evidence="8">The sequence shown here is derived from an EMBL/GenBank/DDBJ whole genome shotgun (WGS) entry which is preliminary data.</text>
</comment>
<dbReference type="PANTHER" id="PTHR35330:SF1">
    <property type="entry name" value="SIROHEME BIOSYNTHESIS PROTEIN MET8"/>
    <property type="match status" value="1"/>
</dbReference>
<feature type="domain" description="Siroheme synthase central" evidence="7">
    <location>
        <begin position="119"/>
        <end position="145"/>
    </location>
</feature>
<dbReference type="Pfam" id="PF13241">
    <property type="entry name" value="NAD_binding_7"/>
    <property type="match status" value="1"/>
</dbReference>
<dbReference type="PANTHER" id="PTHR35330">
    <property type="entry name" value="SIROHEME BIOSYNTHESIS PROTEIN MET8"/>
    <property type="match status" value="1"/>
</dbReference>
<keyword evidence="5" id="KW-0627">Porphyrin biosynthesis</keyword>
<evidence type="ECO:0000256" key="4">
    <source>
        <dbReference type="ARBA" id="ARBA00023027"/>
    </source>
</evidence>
<evidence type="ECO:0000256" key="1">
    <source>
        <dbReference type="ARBA" id="ARBA00005010"/>
    </source>
</evidence>
<proteinExistence type="predicted"/>
<dbReference type="InterPro" id="IPR006367">
    <property type="entry name" value="Sirohaem_synthase_N"/>
</dbReference>
<dbReference type="SUPFAM" id="SSF51735">
    <property type="entry name" value="NAD(P)-binding Rossmann-fold domains"/>
    <property type="match status" value="1"/>
</dbReference>
<evidence type="ECO:0000256" key="5">
    <source>
        <dbReference type="ARBA" id="ARBA00023244"/>
    </source>
</evidence>
<protein>
    <recommendedName>
        <fullName evidence="2">precorrin-2 dehydrogenase</fullName>
        <ecNumber evidence="2">1.3.1.76</ecNumber>
    </recommendedName>
</protein>
<dbReference type="AlphaFoldDB" id="A0A8J3A4T3"/>
<dbReference type="EC" id="1.3.1.76" evidence="2"/>
<dbReference type="InterPro" id="IPR028281">
    <property type="entry name" value="Sirohaem_synthase_central"/>
</dbReference>
<evidence type="ECO:0000313" key="9">
    <source>
        <dbReference type="Proteomes" id="UP000650511"/>
    </source>
</evidence>
<name>A0A8J3A4T3_9ACTN</name>
<dbReference type="InterPro" id="IPR036291">
    <property type="entry name" value="NAD(P)-bd_dom_sf"/>
</dbReference>
<evidence type="ECO:0000256" key="6">
    <source>
        <dbReference type="ARBA" id="ARBA00047561"/>
    </source>
</evidence>
<evidence type="ECO:0000256" key="3">
    <source>
        <dbReference type="ARBA" id="ARBA00023002"/>
    </source>
</evidence>
<comment type="catalytic activity">
    <reaction evidence="6">
        <text>precorrin-2 + NAD(+) = sirohydrochlorin + NADH + 2 H(+)</text>
        <dbReference type="Rhea" id="RHEA:15613"/>
        <dbReference type="ChEBI" id="CHEBI:15378"/>
        <dbReference type="ChEBI" id="CHEBI:57540"/>
        <dbReference type="ChEBI" id="CHEBI:57945"/>
        <dbReference type="ChEBI" id="CHEBI:58351"/>
        <dbReference type="ChEBI" id="CHEBI:58827"/>
        <dbReference type="EC" id="1.3.1.76"/>
    </reaction>
</comment>
<dbReference type="Gene3D" id="1.10.8.610">
    <property type="entry name" value="SirC, precorrin-2 dehydrogenase, C-terminal helical domain-like"/>
    <property type="match status" value="1"/>
</dbReference>
<keyword evidence="9" id="KW-1185">Reference proteome</keyword>
<dbReference type="OrthoDB" id="9815856at2"/>
<reference evidence="8" key="2">
    <citation type="submission" date="2020-09" db="EMBL/GenBank/DDBJ databases">
        <authorList>
            <person name="Sun Q."/>
            <person name="Zhou Y."/>
        </authorList>
    </citation>
    <scope>NUCLEOTIDE SEQUENCE</scope>
    <source>
        <strain evidence="8">CGMCC 1.14988</strain>
    </source>
</reference>
<accession>A0A8J3A4T3</accession>
<dbReference type="RefSeq" id="WP_130648162.1">
    <property type="nucleotide sequence ID" value="NZ_BMHA01000001.1"/>
</dbReference>
<dbReference type="GO" id="GO:0004325">
    <property type="term" value="F:ferrochelatase activity"/>
    <property type="evidence" value="ECO:0007669"/>
    <property type="project" value="InterPro"/>
</dbReference>
<dbReference type="InterPro" id="IPR028161">
    <property type="entry name" value="Met8-like"/>
</dbReference>
<dbReference type="EMBL" id="BMHA01000001">
    <property type="protein sequence ID" value="GGI02659.1"/>
    <property type="molecule type" value="Genomic_DNA"/>
</dbReference>
<dbReference type="Gene3D" id="3.40.50.720">
    <property type="entry name" value="NAD(P)-binding Rossmann-like Domain"/>
    <property type="match status" value="1"/>
</dbReference>
<dbReference type="GO" id="GO:0043115">
    <property type="term" value="F:precorrin-2 dehydrogenase activity"/>
    <property type="evidence" value="ECO:0007669"/>
    <property type="project" value="UniProtKB-EC"/>
</dbReference>
<gene>
    <name evidence="8" type="ORF">GCM10011354_01110</name>
</gene>
<sequence length="214" mass="23225">MFELTISLDVTGRRCVILGGGFEADARVASLLAADAEVVVITPSPSSTIEAAADGGRIRLHRRGWRPGDLAGAFVAYNTREDDTPVEQVWQESRDQHVLLSTLDDKPRCDFATPAIVRRGDLAITIATAGRAPALAKRLRQRLEAELGEEYATLVDVLEHAREQVLPRAVPFEAWAAKWSEALEDLDGLAALVRDGHPDEARERVVAAVGKGGR</sequence>